<sequence>MAELEDLNSVRLRLAESLGDQSARYFERMKQWFKMKITKEEFDLESRKQLTKEQIHLHNQFLLCLFHKCQGLALASRSKAVVSHFPVIPSVPSLSESECPSPTDSAKRMKLSKKRHHSERTGFEPVEVLDYLPTLRPHAYQPADEPQRSCAHELILPDQAFLMGRLMLAAWECGLEGANDSAADFLVCAVQQFLKSLLTAVISQRSTFKTHSNIFPHSMGCQIPNPWLRNTAHVKGPEGPTETLSCHDDSGYQRRDKRDDDSIDSIHLAKIRYNYDEIEEHEVLEIACSAKNGALTKSPVSAWNLLTALQTHKSAVMSQTVFSINVERIMTKLNHPSWDDEEAAHARRGSVTST</sequence>
<proteinExistence type="inferred from homology"/>
<evidence type="ECO:0000313" key="7">
    <source>
        <dbReference type="EMBL" id="KAJ1520992.1"/>
    </source>
</evidence>
<dbReference type="GO" id="GO:0006357">
    <property type="term" value="P:regulation of transcription by RNA polymerase II"/>
    <property type="evidence" value="ECO:0007669"/>
    <property type="project" value="TreeGrafter"/>
</dbReference>
<organism evidence="7 8">
    <name type="scientific">Megalurothrips usitatus</name>
    <name type="common">bean blossom thrips</name>
    <dbReference type="NCBI Taxonomy" id="439358"/>
    <lineage>
        <taxon>Eukaryota</taxon>
        <taxon>Metazoa</taxon>
        <taxon>Ecdysozoa</taxon>
        <taxon>Arthropoda</taxon>
        <taxon>Hexapoda</taxon>
        <taxon>Insecta</taxon>
        <taxon>Pterygota</taxon>
        <taxon>Neoptera</taxon>
        <taxon>Paraneoptera</taxon>
        <taxon>Thysanoptera</taxon>
        <taxon>Terebrantia</taxon>
        <taxon>Thripoidea</taxon>
        <taxon>Thripidae</taxon>
        <taxon>Megalurothrips</taxon>
    </lineage>
</organism>
<keyword evidence="3" id="KW-0805">Transcription regulation</keyword>
<dbReference type="CDD" id="cd22934">
    <property type="entry name" value="HFD_TADA1"/>
    <property type="match status" value="1"/>
</dbReference>
<keyword evidence="4" id="KW-0804">Transcription</keyword>
<evidence type="ECO:0000256" key="6">
    <source>
        <dbReference type="SAM" id="MobiDB-lite"/>
    </source>
</evidence>
<feature type="region of interest" description="Disordered" evidence="6">
    <location>
        <begin position="95"/>
        <end position="116"/>
    </location>
</feature>
<evidence type="ECO:0000313" key="8">
    <source>
        <dbReference type="Proteomes" id="UP001075354"/>
    </source>
</evidence>
<reference evidence="7" key="1">
    <citation type="submission" date="2022-12" db="EMBL/GenBank/DDBJ databases">
        <title>Chromosome-level genome assembly of the bean flower thrips Megalurothrips usitatus.</title>
        <authorList>
            <person name="Ma L."/>
            <person name="Liu Q."/>
            <person name="Li H."/>
            <person name="Cai W."/>
        </authorList>
    </citation>
    <scope>NUCLEOTIDE SEQUENCE</scope>
    <source>
        <strain evidence="7">Cailab_2022a</strain>
    </source>
</reference>
<evidence type="ECO:0000256" key="4">
    <source>
        <dbReference type="ARBA" id="ARBA00023163"/>
    </source>
</evidence>
<feature type="compositionally biased region" description="Polar residues" evidence="6">
    <location>
        <begin position="95"/>
        <end position="104"/>
    </location>
</feature>
<comment type="subcellular location">
    <subcellularLocation>
        <location evidence="1">Nucleus</location>
    </subcellularLocation>
</comment>
<evidence type="ECO:0008006" key="9">
    <source>
        <dbReference type="Google" id="ProtNLM"/>
    </source>
</evidence>
<dbReference type="GO" id="GO:0003713">
    <property type="term" value="F:transcription coactivator activity"/>
    <property type="evidence" value="ECO:0007669"/>
    <property type="project" value="TreeGrafter"/>
</dbReference>
<dbReference type="GO" id="GO:0000124">
    <property type="term" value="C:SAGA complex"/>
    <property type="evidence" value="ECO:0007669"/>
    <property type="project" value="TreeGrafter"/>
</dbReference>
<dbReference type="EMBL" id="JAPTSV010000014">
    <property type="protein sequence ID" value="KAJ1520992.1"/>
    <property type="molecule type" value="Genomic_DNA"/>
</dbReference>
<name>A0AAV7X8X6_9NEOP</name>
<dbReference type="AlphaFoldDB" id="A0AAV7X8X6"/>
<comment type="caution">
    <text evidence="7">The sequence shown here is derived from an EMBL/GenBank/DDBJ whole genome shotgun (WGS) entry which is preliminary data.</text>
</comment>
<evidence type="ECO:0000256" key="3">
    <source>
        <dbReference type="ARBA" id="ARBA00023015"/>
    </source>
</evidence>
<feature type="compositionally biased region" description="Basic and acidic residues" evidence="6">
    <location>
        <begin position="245"/>
        <end position="258"/>
    </location>
</feature>
<evidence type="ECO:0000256" key="2">
    <source>
        <dbReference type="ARBA" id="ARBA00010314"/>
    </source>
</evidence>
<evidence type="ECO:0000256" key="1">
    <source>
        <dbReference type="ARBA" id="ARBA00004123"/>
    </source>
</evidence>
<protein>
    <recommendedName>
        <fullName evidence="9">Transcriptional adapter 1-like protein</fullName>
    </recommendedName>
</protein>
<evidence type="ECO:0000256" key="5">
    <source>
        <dbReference type="ARBA" id="ARBA00023242"/>
    </source>
</evidence>
<dbReference type="Proteomes" id="UP001075354">
    <property type="component" value="Chromosome 14"/>
</dbReference>
<feature type="region of interest" description="Disordered" evidence="6">
    <location>
        <begin position="233"/>
        <end position="258"/>
    </location>
</feature>
<comment type="similarity">
    <text evidence="2">Belongs to the TADA1 family.</text>
</comment>
<gene>
    <name evidence="7" type="ORF">ONE63_004062</name>
</gene>
<dbReference type="PANTHER" id="PTHR21277">
    <property type="entry name" value="TRANSCRIPTIONAL ADAPTER 1"/>
    <property type="match status" value="1"/>
</dbReference>
<dbReference type="PANTHER" id="PTHR21277:SF5">
    <property type="entry name" value="TRANSCRIPTIONAL ADAPTER 1"/>
    <property type="match status" value="1"/>
</dbReference>
<accession>A0AAV7X8X6</accession>
<dbReference type="Pfam" id="PF12767">
    <property type="entry name" value="SAGA-Tad1"/>
    <property type="match status" value="1"/>
</dbReference>
<dbReference type="GO" id="GO:0005634">
    <property type="term" value="C:nucleus"/>
    <property type="evidence" value="ECO:0007669"/>
    <property type="project" value="UniProtKB-SubCell"/>
</dbReference>
<keyword evidence="8" id="KW-1185">Reference proteome</keyword>
<keyword evidence="5" id="KW-0539">Nucleus</keyword>
<dbReference type="InterPro" id="IPR024738">
    <property type="entry name" value="Hfi1/Tada1"/>
</dbReference>